<dbReference type="EMBL" id="AEXM01000013">
    <property type="protein sequence ID" value="EGC82235.1"/>
    <property type="molecule type" value="Genomic_DNA"/>
</dbReference>
<evidence type="ECO:0000313" key="3">
    <source>
        <dbReference type="Proteomes" id="UP000005286"/>
    </source>
</evidence>
<dbReference type="Gene3D" id="2.60.40.4250">
    <property type="match status" value="1"/>
</dbReference>
<dbReference type="Proteomes" id="UP000005286">
    <property type="component" value="Unassembled WGS sequence"/>
</dbReference>
<accession>F0GVC5</accession>
<evidence type="ECO:0000313" key="2">
    <source>
        <dbReference type="EMBL" id="EGC82235.1"/>
    </source>
</evidence>
<dbReference type="PATRIC" id="fig|879305.3.peg.758"/>
<proteinExistence type="predicted"/>
<dbReference type="AlphaFoldDB" id="F0GVC5"/>
<sequence length="157" mass="18008">MKKKYRLVLIGLIIAGILLKIRSNNEGPSIPKADDVKSISLVNIVDGRGLLKWTISDKDDIEKFLQNLGNSKKTKKQSVSDFPNKDEFILVSIKMSEGGYIRNTIYEEDKKLYFEQAYVGIYELTYKDISSFLKSTVKEENKENISEDLEDILDDDF</sequence>
<protein>
    <recommendedName>
        <fullName evidence="1">DUF5301 domain-containing protein</fullName>
    </recommendedName>
</protein>
<dbReference type="RefSeq" id="WP_004834650.1">
    <property type="nucleotide sequence ID" value="NZ_AEXM01000013.1"/>
</dbReference>
<feature type="domain" description="DUF5301" evidence="1">
    <location>
        <begin position="25"/>
        <end position="123"/>
    </location>
</feature>
<reference evidence="2 3" key="1">
    <citation type="submission" date="2011-01" db="EMBL/GenBank/DDBJ databases">
        <authorList>
            <person name="Durkin A.S."/>
            <person name="Madupu R."/>
            <person name="Torralba M."/>
            <person name="Gillis M."/>
            <person name="Methe B."/>
            <person name="Sutton G."/>
            <person name="Nelson K.E."/>
        </authorList>
    </citation>
    <scope>NUCLEOTIDE SEQUENCE [LARGE SCALE GENOMIC DNA]</scope>
    <source>
        <strain evidence="2 3">ACS-065-V-Col13</strain>
    </source>
</reference>
<evidence type="ECO:0000259" key="1">
    <source>
        <dbReference type="Pfam" id="PF17225"/>
    </source>
</evidence>
<comment type="caution">
    <text evidence="2">The sequence shown here is derived from an EMBL/GenBank/DDBJ whole genome shotgun (WGS) entry which is preliminary data.</text>
</comment>
<keyword evidence="3" id="KW-1185">Reference proteome</keyword>
<name>F0GVC5_9FIRM</name>
<dbReference type="InterPro" id="IPR033782">
    <property type="entry name" value="DUF5301"/>
</dbReference>
<dbReference type="Pfam" id="PF17225">
    <property type="entry name" value="DUF5301"/>
    <property type="match status" value="1"/>
</dbReference>
<gene>
    <name evidence="2" type="ORF">HMPREF9290_1219</name>
</gene>
<dbReference type="eggNOG" id="ENOG50303SF">
    <property type="taxonomic scope" value="Bacteria"/>
</dbReference>
<organism evidence="2 3">
    <name type="scientific">Anaerococcus prevotii ACS-065-V-Col13</name>
    <dbReference type="NCBI Taxonomy" id="879305"/>
    <lineage>
        <taxon>Bacteria</taxon>
        <taxon>Bacillati</taxon>
        <taxon>Bacillota</taxon>
        <taxon>Tissierellia</taxon>
        <taxon>Tissierellales</taxon>
        <taxon>Peptoniphilaceae</taxon>
        <taxon>Anaerococcus</taxon>
    </lineage>
</organism>
<dbReference type="STRING" id="879305.HMPREF9290_1219"/>